<keyword evidence="11" id="KW-1185">Reference proteome</keyword>
<dbReference type="SUPFAM" id="SSF52743">
    <property type="entry name" value="Subtilisin-like"/>
    <property type="match status" value="1"/>
</dbReference>
<organism evidence="10 11">
    <name type="scientific">Streptomyces clavuligerus</name>
    <dbReference type="NCBI Taxonomy" id="1901"/>
    <lineage>
        <taxon>Bacteria</taxon>
        <taxon>Bacillati</taxon>
        <taxon>Actinomycetota</taxon>
        <taxon>Actinomycetes</taxon>
        <taxon>Kitasatosporales</taxon>
        <taxon>Streptomycetaceae</taxon>
        <taxon>Streptomyces</taxon>
    </lineage>
</organism>
<dbReference type="PIRSF" id="PIRSF037854">
    <property type="entry name" value="Dihydropyridine_esterase"/>
    <property type="match status" value="1"/>
</dbReference>
<evidence type="ECO:0000256" key="4">
    <source>
        <dbReference type="ARBA" id="ARBA00022825"/>
    </source>
</evidence>
<dbReference type="InterPro" id="IPR015500">
    <property type="entry name" value="Peptidase_S8_subtilisin-rel"/>
</dbReference>
<dbReference type="InterPro" id="IPR000209">
    <property type="entry name" value="Peptidase_S8/S53_dom"/>
</dbReference>
<keyword evidence="3 6" id="KW-0378">Hydrolase</keyword>
<dbReference type="InterPro" id="IPR017297">
    <property type="entry name" value="Peptidase_S8A_DPH-A"/>
</dbReference>
<keyword evidence="10" id="KW-0614">Plasmid</keyword>
<evidence type="ECO:0000313" key="10">
    <source>
        <dbReference type="EMBL" id="EFG04860.2"/>
    </source>
</evidence>
<dbReference type="InterPro" id="IPR022398">
    <property type="entry name" value="Peptidase_S8_His-AS"/>
</dbReference>
<dbReference type="PANTHER" id="PTHR43806:SF11">
    <property type="entry name" value="CEREVISIN-RELATED"/>
    <property type="match status" value="1"/>
</dbReference>
<dbReference type="InterPro" id="IPR036852">
    <property type="entry name" value="Peptidase_S8/S53_dom_sf"/>
</dbReference>
<dbReference type="Pfam" id="PF00082">
    <property type="entry name" value="Peptidase_S8"/>
    <property type="match status" value="1"/>
</dbReference>
<evidence type="ECO:0000256" key="6">
    <source>
        <dbReference type="PROSITE-ProRule" id="PRU01240"/>
    </source>
</evidence>
<dbReference type="PANTHER" id="PTHR43806">
    <property type="entry name" value="PEPTIDASE S8"/>
    <property type="match status" value="1"/>
</dbReference>
<gene>
    <name evidence="10" type="ORF">SCLAV_p1376</name>
</gene>
<name>D5SLR7_STRCL</name>
<evidence type="ECO:0000256" key="8">
    <source>
        <dbReference type="SAM" id="MobiDB-lite"/>
    </source>
</evidence>
<comment type="similarity">
    <text evidence="1 6 7">Belongs to the peptidase S8 family.</text>
</comment>
<dbReference type="InterPro" id="IPR050131">
    <property type="entry name" value="Peptidase_S8_subtilisin-like"/>
</dbReference>
<proteinExistence type="inferred from homology"/>
<dbReference type="EMBL" id="CM000914">
    <property type="protein sequence ID" value="EFG04860.2"/>
    <property type="molecule type" value="Genomic_DNA"/>
</dbReference>
<evidence type="ECO:0000256" key="7">
    <source>
        <dbReference type="RuleBase" id="RU003355"/>
    </source>
</evidence>
<dbReference type="InterPro" id="IPR023828">
    <property type="entry name" value="Peptidase_S8_Ser-AS"/>
</dbReference>
<feature type="active site" description="Charge relay system" evidence="5 6">
    <location>
        <position position="331"/>
    </location>
</feature>
<dbReference type="PROSITE" id="PS00136">
    <property type="entry name" value="SUBTILASE_ASP"/>
    <property type="match status" value="1"/>
</dbReference>
<dbReference type="PROSITE" id="PS00138">
    <property type="entry name" value="SUBTILASE_SER"/>
    <property type="match status" value="1"/>
</dbReference>
<evidence type="ECO:0000313" key="11">
    <source>
        <dbReference type="Proteomes" id="UP000002357"/>
    </source>
</evidence>
<sequence>MGILTGAGGGLSKGRFSAICATGGNGDWIFFLFPPGAGSGAAPAPSPPDPAQQGSTVFSSRHQGRGAVTVTTALATAALLAGMTGTTAVAHTAASTASTTGTGPGLRWVTLITGDRVGLDGRDRVVSVERGEGRESTAVRSWTERGRTYAVPVDAERLIARGTLDRRLFDVTRLAGPESRRAYRDGLKVIVQYAGASAAGARKGIRADAKVARTLPSINADAVTVPRRDPGGLWSTLTGTGARAGGAGARTAGTAPGIERVWLDAVYTPNLDTSVGRIGAPKAWQSGYDGTGVTVAVLDSGVDDTHPDLATRVVGAANFSSSPDTKDRNGHGTHIASTIAGTGAKSGGRYRGVAPGADILNGKVMGDHGSMESGAIAAVDWAVGRGADIVSMSFGSGDEPEINPLEAHINRVTKEKGVLFTVSAGNEGPNPGSVGSPGSAEAALTVGAVDDADRVAPFSSVGPLHDGSVKPDVTAPGVGITAASAPGSTIAEQVGENPPGYFTIGGTSMAAPHVAGAAALLKQRHPGWTGERLKAALTASAQDGGNSVLQQGTGRVAVDRALEQTVVTDETTVSFGRQQWPHTDDRPVTRQLTYRNLGTQPITLDLAVKGLDARGGPAPAGFFTLGADKVTVPAGATTTVPFTADTRTGGDNDGLYTAVVTATGGGQTVRSTAAVDREVESYDLTLDFVGRDGQPGTDFYTHLLQLSGAGDISETLNGSATGTERLRLPKGDYALFASQSNPSGGSDRLVHPRLELTKNTALTIDARTTKPVEMTVSDPRARMTGAAAAVSVAIGDRSMEFGDHFATTFEGFRTAQLGPEQPTGVRLRDSLYAQWERDASVQYSLAAGGEVNRLFTGYTRKFGPADYARATVVLGASAQGRTGRTTALGGKERFAFGSEHAFALPGSRTHYLATDGKAALWSLSGAQLDPQGGEEIEYTTPEREFRPGTSHRLTLGTAVHSPLMQGRNGVFRKGNRLEFVVPLFSDGRGNVARSAYSSARTTLHQGTTMIAEKADPLMGWEFYAVGAEDAEYTLATSVTRSRDISAVGTRVDASWTFRSAKPPTDTETRTALSTVRFGAQVNVDGTVPADRTATFPVTVQGPAAGTGLKSLRVAVSYDGGTTWQPTSVDQGRITVKNPAKGKSLALRGEVADTSGGTASVTVHDAYIGG</sequence>
<dbReference type="MEROPS" id="S08.069"/>
<dbReference type="InterPro" id="IPR023827">
    <property type="entry name" value="Peptidase_S8_Asp-AS"/>
</dbReference>
<evidence type="ECO:0000256" key="3">
    <source>
        <dbReference type="ARBA" id="ARBA00022801"/>
    </source>
</evidence>
<dbReference type="PROSITE" id="PS51892">
    <property type="entry name" value="SUBTILASE"/>
    <property type="match status" value="1"/>
</dbReference>
<accession>D5SLR7</accession>
<geneLocation type="plasmid" evidence="10 11">
    <name>pSCL4</name>
</geneLocation>
<evidence type="ECO:0000256" key="2">
    <source>
        <dbReference type="ARBA" id="ARBA00022670"/>
    </source>
</evidence>
<reference evidence="10 11" key="1">
    <citation type="journal article" date="2010" name="Genome Biol. Evol.">
        <title>The sequence of a 1.8-mb bacterial linear plasmid reveals a rich evolutionary reservoir of secondary metabolic pathways.</title>
        <authorList>
            <person name="Medema M.H."/>
            <person name="Trefzer A."/>
            <person name="Kovalchuk A."/>
            <person name="van den Berg M."/>
            <person name="Mueller U."/>
            <person name="Heijne W."/>
            <person name="Wu L."/>
            <person name="Alam M.T."/>
            <person name="Ronning C.M."/>
            <person name="Nierman W.C."/>
            <person name="Bovenberg R.A.L."/>
            <person name="Breitling R."/>
            <person name="Takano E."/>
        </authorList>
    </citation>
    <scope>NUCLEOTIDE SEQUENCE [LARGE SCALE GENOMIC DNA]</scope>
    <source>
        <strain evidence="11">ATCC 27064 / DSM 738 / JCM 4710 / NBRC 13307 / NCIMB 12785 / NRRL 3585 / VKM Ac-602</strain>
        <plasmid evidence="10">pSCL4</plasmid>
    </source>
</reference>
<feature type="active site" description="Charge relay system" evidence="5 6">
    <location>
        <position position="299"/>
    </location>
</feature>
<feature type="domain" description="Peptidase S8/S53" evidence="9">
    <location>
        <begin position="290"/>
        <end position="550"/>
    </location>
</feature>
<feature type="active site" description="Charge relay system" evidence="5 6">
    <location>
        <position position="508"/>
    </location>
</feature>
<dbReference type="AlphaFoldDB" id="D5SLR7"/>
<evidence type="ECO:0000256" key="5">
    <source>
        <dbReference type="PIRSR" id="PIRSR615500-1"/>
    </source>
</evidence>
<evidence type="ECO:0000256" key="1">
    <source>
        <dbReference type="ARBA" id="ARBA00011073"/>
    </source>
</evidence>
<dbReference type="GO" id="GO:0004252">
    <property type="term" value="F:serine-type endopeptidase activity"/>
    <property type="evidence" value="ECO:0007669"/>
    <property type="project" value="UniProtKB-UniRule"/>
</dbReference>
<dbReference type="Gene3D" id="3.40.50.200">
    <property type="entry name" value="Peptidase S8/S53 domain"/>
    <property type="match status" value="1"/>
</dbReference>
<protein>
    <submittedName>
        <fullName evidence="10">Subtilisin-like protease</fullName>
    </submittedName>
</protein>
<dbReference type="Proteomes" id="UP000002357">
    <property type="component" value="Plasmid pSCL4"/>
</dbReference>
<keyword evidence="2 6" id="KW-0645">Protease</keyword>
<dbReference type="PRINTS" id="PR00723">
    <property type="entry name" value="SUBTILISIN"/>
</dbReference>
<evidence type="ECO:0000259" key="9">
    <source>
        <dbReference type="Pfam" id="PF00082"/>
    </source>
</evidence>
<dbReference type="GO" id="GO:0006508">
    <property type="term" value="P:proteolysis"/>
    <property type="evidence" value="ECO:0007669"/>
    <property type="project" value="UniProtKB-KW"/>
</dbReference>
<dbReference type="PROSITE" id="PS00137">
    <property type="entry name" value="SUBTILASE_HIS"/>
    <property type="match status" value="1"/>
</dbReference>
<feature type="region of interest" description="Disordered" evidence="8">
    <location>
        <begin position="39"/>
        <end position="62"/>
    </location>
</feature>
<dbReference type="eggNOG" id="COG1404">
    <property type="taxonomic scope" value="Bacteria"/>
</dbReference>
<keyword evidence="4 6" id="KW-0720">Serine protease</keyword>